<dbReference type="Proteomes" id="UP000061569">
    <property type="component" value="Chromosome"/>
</dbReference>
<accession>A0A0S2DDE7</accession>
<organism evidence="1 2">
    <name type="scientific">Lysobacter enzymogenes</name>
    <dbReference type="NCBI Taxonomy" id="69"/>
    <lineage>
        <taxon>Bacteria</taxon>
        <taxon>Pseudomonadati</taxon>
        <taxon>Pseudomonadota</taxon>
        <taxon>Gammaproteobacteria</taxon>
        <taxon>Lysobacterales</taxon>
        <taxon>Lysobacteraceae</taxon>
        <taxon>Lysobacter</taxon>
    </lineage>
</organism>
<dbReference type="KEGG" id="lez:GLE_1138"/>
<gene>
    <name evidence="1" type="ORF">GLE_1138</name>
</gene>
<dbReference type="AlphaFoldDB" id="A0A0S2DDE7"/>
<evidence type="ECO:0000313" key="2">
    <source>
        <dbReference type="Proteomes" id="UP000061569"/>
    </source>
</evidence>
<protein>
    <submittedName>
        <fullName evidence="1">Uncharacterized protein</fullName>
    </submittedName>
</protein>
<dbReference type="EMBL" id="CP013140">
    <property type="protein sequence ID" value="ALN56496.1"/>
    <property type="molecule type" value="Genomic_DNA"/>
</dbReference>
<dbReference type="STRING" id="69.GLE_1138"/>
<name>A0A0S2DDE7_LYSEN</name>
<evidence type="ECO:0000313" key="1">
    <source>
        <dbReference type="EMBL" id="ALN56496.1"/>
    </source>
</evidence>
<proteinExistence type="predicted"/>
<reference evidence="1 2" key="1">
    <citation type="submission" date="2015-11" db="EMBL/GenBank/DDBJ databases">
        <title>Genome sequences of Lysobacter enzymogenes strain C3 and Lysobacter antibioticus ATCC 29479.</title>
        <authorList>
            <person name="Kobayashi D.Y."/>
        </authorList>
    </citation>
    <scope>NUCLEOTIDE SEQUENCE [LARGE SCALE GENOMIC DNA]</scope>
    <source>
        <strain evidence="1 2">C3</strain>
    </source>
</reference>
<sequence length="50" mass="5697">MQERREPLPRQYGYDASCGVVTLSRLAPLLQVDREEKRGREGPVSVARRA</sequence>
<dbReference type="PATRIC" id="fig|69.6.peg.1123"/>